<name>A0A4R2TDV9_9FIRM</name>
<comment type="caution">
    <text evidence="1">The sequence shown here is derived from an EMBL/GenBank/DDBJ whole genome shotgun (WGS) entry which is preliminary data.</text>
</comment>
<dbReference type="Proteomes" id="UP000295504">
    <property type="component" value="Unassembled WGS sequence"/>
</dbReference>
<dbReference type="InterPro" id="IPR001646">
    <property type="entry name" value="5peptide_repeat"/>
</dbReference>
<gene>
    <name evidence="1" type="ORF">EDD79_10241</name>
</gene>
<dbReference type="AlphaFoldDB" id="A0A4R2TDV9"/>
<dbReference type="PANTHER" id="PTHR14136">
    <property type="entry name" value="BTB_POZ DOMAIN-CONTAINING PROTEIN KCTD9"/>
    <property type="match status" value="1"/>
</dbReference>
<sequence>MHKSTSQIHIIACSLIREAEDVTYLDPHLLIEFDIVGLRSKVNDILVKASELIRAEVIDKIKIQTKHKKTMGKKIDFIGAKLRNSNFNGANLRGAFLIAADLRNTDFSYADLIGADFRDADVRGANLSKSIFLTQAQVNCSKGDKSTKIPELLIRPKHWNIG</sequence>
<evidence type="ECO:0000313" key="1">
    <source>
        <dbReference type="EMBL" id="TCQ01660.1"/>
    </source>
</evidence>
<dbReference type="InterPro" id="IPR051082">
    <property type="entry name" value="Pentapeptide-BTB/POZ_domain"/>
</dbReference>
<evidence type="ECO:0000313" key="2">
    <source>
        <dbReference type="Proteomes" id="UP000295504"/>
    </source>
</evidence>
<proteinExistence type="predicted"/>
<dbReference type="PANTHER" id="PTHR14136:SF17">
    <property type="entry name" value="BTB_POZ DOMAIN-CONTAINING PROTEIN KCTD9"/>
    <property type="match status" value="1"/>
</dbReference>
<organism evidence="1 2">
    <name type="scientific">Serpentinicella alkaliphila</name>
    <dbReference type="NCBI Taxonomy" id="1734049"/>
    <lineage>
        <taxon>Bacteria</taxon>
        <taxon>Bacillati</taxon>
        <taxon>Bacillota</taxon>
        <taxon>Clostridia</taxon>
        <taxon>Peptostreptococcales</taxon>
        <taxon>Natronincolaceae</taxon>
        <taxon>Serpentinicella</taxon>
    </lineage>
</organism>
<protein>
    <submittedName>
        <fullName evidence="1">Pentapeptide repeat protein</fullName>
    </submittedName>
</protein>
<dbReference type="Gene3D" id="2.160.20.80">
    <property type="entry name" value="E3 ubiquitin-protein ligase SopA"/>
    <property type="match status" value="1"/>
</dbReference>
<reference evidence="1 2" key="1">
    <citation type="submission" date="2019-03" db="EMBL/GenBank/DDBJ databases">
        <title>Genomic Encyclopedia of Type Strains, Phase IV (KMG-IV): sequencing the most valuable type-strain genomes for metagenomic binning, comparative biology and taxonomic classification.</title>
        <authorList>
            <person name="Goeker M."/>
        </authorList>
    </citation>
    <scope>NUCLEOTIDE SEQUENCE [LARGE SCALE GENOMIC DNA]</scope>
    <source>
        <strain evidence="1 2">DSM 100013</strain>
    </source>
</reference>
<dbReference type="Pfam" id="PF00805">
    <property type="entry name" value="Pentapeptide"/>
    <property type="match status" value="1"/>
</dbReference>
<keyword evidence="2" id="KW-1185">Reference proteome</keyword>
<dbReference type="SUPFAM" id="SSF141571">
    <property type="entry name" value="Pentapeptide repeat-like"/>
    <property type="match status" value="1"/>
</dbReference>
<accession>A0A4R2TDV9</accession>
<dbReference type="EMBL" id="SLYC01000024">
    <property type="protein sequence ID" value="TCQ01660.1"/>
    <property type="molecule type" value="Genomic_DNA"/>
</dbReference>